<feature type="domain" description="Multidrug resistance protein MdtA-like barrel-sandwich hybrid" evidence="4">
    <location>
        <begin position="95"/>
        <end position="287"/>
    </location>
</feature>
<dbReference type="InterPro" id="IPR050739">
    <property type="entry name" value="MFP"/>
</dbReference>
<dbReference type="Gene3D" id="1.10.287.470">
    <property type="entry name" value="Helix hairpin bin"/>
    <property type="match status" value="1"/>
</dbReference>
<evidence type="ECO:0000256" key="2">
    <source>
        <dbReference type="SAM" id="MobiDB-lite"/>
    </source>
</evidence>
<dbReference type="Pfam" id="PF25963">
    <property type="entry name" value="Beta-barrel_AAEA"/>
    <property type="match status" value="1"/>
</dbReference>
<evidence type="ECO:0000259" key="5">
    <source>
        <dbReference type="Pfam" id="PF25963"/>
    </source>
</evidence>
<protein>
    <submittedName>
        <fullName evidence="6">Membrane fusion protein (Multidrug efflux system)</fullName>
    </submittedName>
</protein>
<keyword evidence="7" id="KW-1185">Reference proteome</keyword>
<dbReference type="EMBL" id="JACIDY010000002">
    <property type="protein sequence ID" value="MBB3939298.1"/>
    <property type="molecule type" value="Genomic_DNA"/>
</dbReference>
<dbReference type="AlphaFoldDB" id="A0A7W6C1U0"/>
<reference evidence="6 7" key="1">
    <citation type="submission" date="2020-08" db="EMBL/GenBank/DDBJ databases">
        <title>Genomic Encyclopedia of Type Strains, Phase IV (KMG-IV): sequencing the most valuable type-strain genomes for metagenomic binning, comparative biology and taxonomic classification.</title>
        <authorList>
            <person name="Goeker M."/>
        </authorList>
    </citation>
    <scope>NUCLEOTIDE SEQUENCE [LARGE SCALE GENOMIC DNA]</scope>
    <source>
        <strain evidence="6 7">DSM 27568</strain>
    </source>
</reference>
<dbReference type="Gene3D" id="2.40.50.100">
    <property type="match status" value="1"/>
</dbReference>
<feature type="domain" description="p-hydroxybenzoic acid efflux pump subunit AaeA-like beta-barrel" evidence="5">
    <location>
        <begin position="295"/>
        <end position="387"/>
    </location>
</feature>
<dbReference type="GO" id="GO:0055085">
    <property type="term" value="P:transmembrane transport"/>
    <property type="evidence" value="ECO:0007669"/>
    <property type="project" value="InterPro"/>
</dbReference>
<organism evidence="6 7">
    <name type="scientific">Novosphingobium fluoreni</name>
    <dbReference type="NCBI Taxonomy" id="1391222"/>
    <lineage>
        <taxon>Bacteria</taxon>
        <taxon>Pseudomonadati</taxon>
        <taxon>Pseudomonadota</taxon>
        <taxon>Alphaproteobacteria</taxon>
        <taxon>Sphingomonadales</taxon>
        <taxon>Sphingomonadaceae</taxon>
        <taxon>Novosphingobium</taxon>
    </lineage>
</organism>
<dbReference type="Gene3D" id="2.40.30.170">
    <property type="match status" value="1"/>
</dbReference>
<accession>A0A7W6C1U0</accession>
<sequence length="411" mass="43841">MLFQDAGALALGPPIALRHSMADDTNSPEQAIPDTSTDVDEATARRRSLSPRTKLILLVVVAVLLIGGAVWFLRYKTYGQYFQETNDATIMADAVAIAPRVNGYVSQVLVAENQDVKEGQALVRIDARDYQAQAEQVRAQIAQAEASADSARASISEQQAAIAQAEAQLASARAKAANDAREVARYTPLAASGAETRQQLAQLRLAAEQSAQQVREQVATVELQRRRIAGIDSQVRQAQAQVRGGKAQLAAAGVNLGATLIKAPSAGRVGNKTVNPGQYVQAGTRLMSLVPLDKLYVTANFKETQLALMRPGQPAKIEVDALSGTEIDGRVVSISPGTGAQFSILPPQNATGNFTKIVQRVPVRIAIEATPSARRLLVPGLSVTVTVDTRGAKGDLERIEQQQERLEKQGG</sequence>
<gene>
    <name evidence="6" type="ORF">GGR39_000938</name>
</gene>
<dbReference type="InterPro" id="IPR058634">
    <property type="entry name" value="AaeA-lik-b-barrel"/>
</dbReference>
<feature type="transmembrane region" description="Helical" evidence="3">
    <location>
        <begin position="55"/>
        <end position="73"/>
    </location>
</feature>
<dbReference type="PANTHER" id="PTHR30386:SF24">
    <property type="entry name" value="MULTIDRUG RESISTANCE EFFLUX PUMP"/>
    <property type="match status" value="1"/>
</dbReference>
<dbReference type="Pfam" id="PF25917">
    <property type="entry name" value="BSH_RND"/>
    <property type="match status" value="1"/>
</dbReference>
<evidence type="ECO:0000259" key="4">
    <source>
        <dbReference type="Pfam" id="PF25917"/>
    </source>
</evidence>
<proteinExistence type="predicted"/>
<evidence type="ECO:0000256" key="3">
    <source>
        <dbReference type="SAM" id="Phobius"/>
    </source>
</evidence>
<keyword evidence="3" id="KW-1133">Transmembrane helix</keyword>
<dbReference type="InterPro" id="IPR058625">
    <property type="entry name" value="MdtA-like_BSH"/>
</dbReference>
<dbReference type="PANTHER" id="PTHR30386">
    <property type="entry name" value="MEMBRANE FUSION SUBUNIT OF EMRAB-TOLC MULTIDRUG EFFLUX PUMP"/>
    <property type="match status" value="1"/>
</dbReference>
<evidence type="ECO:0000256" key="1">
    <source>
        <dbReference type="SAM" id="Coils"/>
    </source>
</evidence>
<feature type="region of interest" description="Disordered" evidence="2">
    <location>
        <begin position="23"/>
        <end position="45"/>
    </location>
</feature>
<comment type="caution">
    <text evidence="6">The sequence shown here is derived from an EMBL/GenBank/DDBJ whole genome shotgun (WGS) entry which is preliminary data.</text>
</comment>
<feature type="coiled-coil region" evidence="1">
    <location>
        <begin position="127"/>
        <end position="217"/>
    </location>
</feature>
<dbReference type="SUPFAM" id="SSF111369">
    <property type="entry name" value="HlyD-like secretion proteins"/>
    <property type="match status" value="2"/>
</dbReference>
<evidence type="ECO:0000313" key="6">
    <source>
        <dbReference type="EMBL" id="MBB3939298.1"/>
    </source>
</evidence>
<feature type="compositionally biased region" description="Polar residues" evidence="2">
    <location>
        <begin position="23"/>
        <end position="36"/>
    </location>
</feature>
<keyword evidence="3" id="KW-0472">Membrane</keyword>
<keyword evidence="1" id="KW-0175">Coiled coil</keyword>
<keyword evidence="3" id="KW-0812">Transmembrane</keyword>
<name>A0A7W6C1U0_9SPHN</name>
<evidence type="ECO:0000313" key="7">
    <source>
        <dbReference type="Proteomes" id="UP000561459"/>
    </source>
</evidence>
<dbReference type="Proteomes" id="UP000561459">
    <property type="component" value="Unassembled WGS sequence"/>
</dbReference>